<evidence type="ECO:0000313" key="3">
    <source>
        <dbReference type="EMBL" id="KAJ8322143.1"/>
    </source>
</evidence>
<comment type="caution">
    <text evidence="3">The sequence shown here is derived from an EMBL/GenBank/DDBJ whole genome shotgun (WGS) entry which is preliminary data.</text>
</comment>
<dbReference type="SMART" id="SM00185">
    <property type="entry name" value="ARM"/>
    <property type="match status" value="2"/>
</dbReference>
<sequence length="315" mass="35772">MSSTLLYAAVKQIARNDTNKKAIVEHGFLPLLVELAHSSVSKEQTEAVATLRTLSFDKENQRKMINDTSVGVVDTFVDLLDSKDHTCVSICKGALWTMREELQKSEKYKDLPIVQEFAAKNWKSEVEDKSIDKVRGHVMISYQWNNQETLIRIKEHLRSNGFKVWMDIDDMAGSTLEAMAKAVEEADVVLLCFSKKYKDSDNCRAEAEYAFEKRKTIVPLRMEKGYRPDGWLGIIVGSKKFYDFGGKYSFDSRADDLVKELHGRFSDIGIMSNVVPVAKHAEAVDVYYKTLTEQLHITDLNTMAKFTSALEDTSL</sequence>
<keyword evidence="4" id="KW-1185">Reference proteome</keyword>
<evidence type="ECO:0000259" key="2">
    <source>
        <dbReference type="Pfam" id="PF13676"/>
    </source>
</evidence>
<protein>
    <recommendedName>
        <fullName evidence="2">TIR domain-containing protein</fullName>
    </recommendedName>
</protein>
<dbReference type="InterPro" id="IPR011989">
    <property type="entry name" value="ARM-like"/>
</dbReference>
<dbReference type="Gene3D" id="1.25.10.10">
    <property type="entry name" value="Leucine-rich Repeat Variant"/>
    <property type="match status" value="1"/>
</dbReference>
<dbReference type="PANTHER" id="PTHR46270">
    <property type="entry name" value="ARMADILLO-TYPE FOLD-RELATED"/>
    <property type="match status" value="1"/>
</dbReference>
<dbReference type="PROSITE" id="PS50176">
    <property type="entry name" value="ARM_REPEAT"/>
    <property type="match status" value="1"/>
</dbReference>
<dbReference type="Pfam" id="PF13676">
    <property type="entry name" value="TIR_2"/>
    <property type="match status" value="1"/>
</dbReference>
<proteinExistence type="predicted"/>
<dbReference type="Proteomes" id="UP001217089">
    <property type="component" value="Unassembled WGS sequence"/>
</dbReference>
<name>A0ABQ9FY19_TEGGR</name>
<dbReference type="EMBL" id="JARBDR010000018">
    <property type="protein sequence ID" value="KAJ8322143.1"/>
    <property type="molecule type" value="Genomic_DNA"/>
</dbReference>
<feature type="repeat" description="ARM" evidence="1">
    <location>
        <begin position="27"/>
        <end position="69"/>
    </location>
</feature>
<reference evidence="3 4" key="1">
    <citation type="submission" date="2022-12" db="EMBL/GenBank/DDBJ databases">
        <title>Chromosome-level genome of Tegillarca granosa.</title>
        <authorList>
            <person name="Kim J."/>
        </authorList>
    </citation>
    <scope>NUCLEOTIDE SEQUENCE [LARGE SCALE GENOMIC DNA]</scope>
    <source>
        <strain evidence="3">Teg-2019</strain>
        <tissue evidence="3">Adductor muscle</tissue>
    </source>
</reference>
<feature type="domain" description="TIR" evidence="2">
    <location>
        <begin position="138"/>
        <end position="251"/>
    </location>
</feature>
<dbReference type="SUPFAM" id="SSF52200">
    <property type="entry name" value="Toll/Interleukin receptor TIR domain"/>
    <property type="match status" value="1"/>
</dbReference>
<gene>
    <name evidence="3" type="ORF">KUTeg_000614</name>
</gene>
<dbReference type="InterPro" id="IPR000157">
    <property type="entry name" value="TIR_dom"/>
</dbReference>
<dbReference type="InterPro" id="IPR035897">
    <property type="entry name" value="Toll_tir_struct_dom_sf"/>
</dbReference>
<organism evidence="3 4">
    <name type="scientific">Tegillarca granosa</name>
    <name type="common">Malaysian cockle</name>
    <name type="synonym">Anadara granosa</name>
    <dbReference type="NCBI Taxonomy" id="220873"/>
    <lineage>
        <taxon>Eukaryota</taxon>
        <taxon>Metazoa</taxon>
        <taxon>Spiralia</taxon>
        <taxon>Lophotrochozoa</taxon>
        <taxon>Mollusca</taxon>
        <taxon>Bivalvia</taxon>
        <taxon>Autobranchia</taxon>
        <taxon>Pteriomorphia</taxon>
        <taxon>Arcoida</taxon>
        <taxon>Arcoidea</taxon>
        <taxon>Arcidae</taxon>
        <taxon>Tegillarca</taxon>
    </lineage>
</organism>
<dbReference type="SUPFAM" id="SSF48371">
    <property type="entry name" value="ARM repeat"/>
    <property type="match status" value="1"/>
</dbReference>
<dbReference type="PANTHER" id="PTHR46270:SF2">
    <property type="entry name" value="TIR DOMAIN-CONTAINING PROTEIN"/>
    <property type="match status" value="1"/>
</dbReference>
<accession>A0ABQ9FY19</accession>
<dbReference type="InterPro" id="IPR000225">
    <property type="entry name" value="Armadillo"/>
</dbReference>
<evidence type="ECO:0000256" key="1">
    <source>
        <dbReference type="PROSITE-ProRule" id="PRU00259"/>
    </source>
</evidence>
<dbReference type="Gene3D" id="3.40.50.10140">
    <property type="entry name" value="Toll/interleukin-1 receptor homology (TIR) domain"/>
    <property type="match status" value="1"/>
</dbReference>
<dbReference type="Pfam" id="PF00514">
    <property type="entry name" value="Arm"/>
    <property type="match status" value="1"/>
</dbReference>
<dbReference type="InterPro" id="IPR016024">
    <property type="entry name" value="ARM-type_fold"/>
</dbReference>
<evidence type="ECO:0000313" key="4">
    <source>
        <dbReference type="Proteomes" id="UP001217089"/>
    </source>
</evidence>